<dbReference type="PATRIC" id="fig|263475.3.peg.3682"/>
<dbReference type="STRING" id="263475.AMD00_12165"/>
<feature type="chain" id="PRO_5038610451" description="Lipoprotein" evidence="2">
    <location>
        <begin position="21"/>
        <end position="219"/>
    </location>
</feature>
<organism evidence="3 4">
    <name type="scientific">Viridibacillus arvi</name>
    <dbReference type="NCBI Taxonomy" id="263475"/>
    <lineage>
        <taxon>Bacteria</taxon>
        <taxon>Bacillati</taxon>
        <taxon>Bacillota</taxon>
        <taxon>Bacilli</taxon>
        <taxon>Bacillales</taxon>
        <taxon>Caryophanaceae</taxon>
        <taxon>Viridibacillus</taxon>
    </lineage>
</organism>
<dbReference type="EMBL" id="LILB01000005">
    <property type="protein sequence ID" value="KOO49137.1"/>
    <property type="molecule type" value="Genomic_DNA"/>
</dbReference>
<protein>
    <recommendedName>
        <fullName evidence="5">Lipoprotein</fullName>
    </recommendedName>
</protein>
<feature type="region of interest" description="Disordered" evidence="1">
    <location>
        <begin position="180"/>
        <end position="219"/>
    </location>
</feature>
<dbReference type="Proteomes" id="UP000036867">
    <property type="component" value="Unassembled WGS sequence"/>
</dbReference>
<keyword evidence="4" id="KW-1185">Reference proteome</keyword>
<dbReference type="SUPFAM" id="SSF160387">
    <property type="entry name" value="NosL/MerB-like"/>
    <property type="match status" value="1"/>
</dbReference>
<evidence type="ECO:0000313" key="4">
    <source>
        <dbReference type="Proteomes" id="UP000036867"/>
    </source>
</evidence>
<evidence type="ECO:0000313" key="3">
    <source>
        <dbReference type="EMBL" id="KOO49137.1"/>
    </source>
</evidence>
<sequence>MKKQLALTVVIAAALLGACGQEDNKTTGKSTTSESISTKQSTANSETTTNAVEDHLHEPTKDTVCEFCNMKVYEMDHEMGAFSAQGIKEDGSGIFFDDVGCMLNQERKDGLELEKFVRDNNSKDWLKLEDAVIVKADIKTPMNYGYAYFKDQESADIFIAGNDSSKVVALSDVDKVSNDRYKKMKDRHSSESKNMDMDMDSESGDSESMDMDMKSEDSH</sequence>
<feature type="signal peptide" evidence="2">
    <location>
        <begin position="1"/>
        <end position="20"/>
    </location>
</feature>
<dbReference type="OrthoDB" id="2454527at2"/>
<reference evidence="4" key="1">
    <citation type="submission" date="2015-08" db="EMBL/GenBank/DDBJ databases">
        <title>Fjat-10028 dsm 16317.</title>
        <authorList>
            <person name="Liu B."/>
            <person name="Wang J."/>
            <person name="Zhu Y."/>
            <person name="Liu G."/>
            <person name="Chen Q."/>
            <person name="Chen Z."/>
            <person name="Lan J."/>
            <person name="Che J."/>
            <person name="Ge C."/>
            <person name="Shi H."/>
            <person name="Pan Z."/>
            <person name="Liu X."/>
        </authorList>
    </citation>
    <scope>NUCLEOTIDE SEQUENCE [LARGE SCALE GENOMIC DNA]</scope>
    <source>
        <strain evidence="4">DSM 16317</strain>
    </source>
</reference>
<accession>A0A0M0LE06</accession>
<evidence type="ECO:0000256" key="2">
    <source>
        <dbReference type="SAM" id="SignalP"/>
    </source>
</evidence>
<feature type="compositionally biased region" description="Polar residues" evidence="1">
    <location>
        <begin position="27"/>
        <end position="51"/>
    </location>
</feature>
<keyword evidence="2" id="KW-0732">Signal</keyword>
<dbReference type="GeneID" id="301136850"/>
<evidence type="ECO:0000256" key="1">
    <source>
        <dbReference type="SAM" id="MobiDB-lite"/>
    </source>
</evidence>
<comment type="caution">
    <text evidence="3">The sequence shown here is derived from an EMBL/GenBank/DDBJ whole genome shotgun (WGS) entry which is preliminary data.</text>
</comment>
<dbReference type="PANTHER" id="PTHR41247:SF1">
    <property type="entry name" value="HTH-TYPE TRANSCRIPTIONAL REPRESSOR YCNK"/>
    <property type="match status" value="1"/>
</dbReference>
<dbReference type="Pfam" id="PF05573">
    <property type="entry name" value="NosL"/>
    <property type="match status" value="1"/>
</dbReference>
<proteinExistence type="predicted"/>
<gene>
    <name evidence="3" type="ORF">AMD00_12165</name>
</gene>
<evidence type="ECO:0008006" key="5">
    <source>
        <dbReference type="Google" id="ProtNLM"/>
    </source>
</evidence>
<feature type="compositionally biased region" description="Basic and acidic residues" evidence="1">
    <location>
        <begin position="180"/>
        <end position="196"/>
    </location>
</feature>
<dbReference type="PROSITE" id="PS51257">
    <property type="entry name" value="PROKAR_LIPOPROTEIN"/>
    <property type="match status" value="1"/>
</dbReference>
<dbReference type="AlphaFoldDB" id="A0A0M0LE06"/>
<feature type="region of interest" description="Disordered" evidence="1">
    <location>
        <begin position="23"/>
        <end position="55"/>
    </location>
</feature>
<dbReference type="RefSeq" id="WP_053417330.1">
    <property type="nucleotide sequence ID" value="NZ_LILB01000005.1"/>
</dbReference>
<name>A0A0M0LE06_9BACL</name>
<dbReference type="PANTHER" id="PTHR41247">
    <property type="entry name" value="HTH-TYPE TRANSCRIPTIONAL REPRESSOR YCNK"/>
    <property type="match status" value="1"/>
</dbReference>
<dbReference type="InterPro" id="IPR008719">
    <property type="entry name" value="N2O_reductase_NosL"/>
</dbReference>
<feature type="compositionally biased region" description="Acidic residues" evidence="1">
    <location>
        <begin position="197"/>
        <end position="210"/>
    </location>
</feature>